<reference evidence="15" key="1">
    <citation type="submission" date="2018-08" db="EMBL/GenBank/DDBJ databases">
        <title>Thalassotalea euphylliae genome.</title>
        <authorList>
            <person name="Summers S."/>
            <person name="Rice S.A."/>
            <person name="Freckelton M.L."/>
            <person name="Nedved B.T."/>
            <person name="Hadfield M.G."/>
        </authorList>
    </citation>
    <scope>NUCLEOTIDE SEQUENCE [LARGE SCALE GENOMIC DNA]</scope>
    <source>
        <strain evidence="15">H3</strain>
    </source>
</reference>
<dbReference type="InterPro" id="IPR040064">
    <property type="entry name" value="MoaA-like"/>
</dbReference>
<feature type="binding site" evidence="12">
    <location>
        <begin position="257"/>
        <end position="259"/>
    </location>
    <ligand>
        <name>GTP</name>
        <dbReference type="ChEBI" id="CHEBI:37565"/>
    </ligand>
</feature>
<dbReference type="Proteomes" id="UP000256899">
    <property type="component" value="Unassembled WGS sequence"/>
</dbReference>
<dbReference type="SFLD" id="SFLDG01067">
    <property type="entry name" value="SPASM/twitch_domain_containing"/>
    <property type="match status" value="1"/>
</dbReference>
<feature type="binding site" evidence="12">
    <location>
        <position position="155"/>
    </location>
    <ligand>
        <name>GTP</name>
        <dbReference type="ChEBI" id="CHEBI:37565"/>
    </ligand>
</feature>
<keyword evidence="7 12" id="KW-0411">Iron-sulfur</keyword>
<dbReference type="GO" id="GO:0006777">
    <property type="term" value="P:Mo-molybdopterin cofactor biosynthetic process"/>
    <property type="evidence" value="ECO:0007669"/>
    <property type="project" value="UniProtKB-UniRule"/>
</dbReference>
<dbReference type="PANTHER" id="PTHR22960">
    <property type="entry name" value="MOLYBDOPTERIN COFACTOR SYNTHESIS PROTEIN A"/>
    <property type="match status" value="1"/>
</dbReference>
<dbReference type="InterPro" id="IPR006638">
    <property type="entry name" value="Elp3/MiaA/NifB-like_rSAM"/>
</dbReference>
<dbReference type="SFLD" id="SFLDS00029">
    <property type="entry name" value="Radical_SAM"/>
    <property type="match status" value="1"/>
</dbReference>
<feature type="binding site" evidence="12">
    <location>
        <position position="67"/>
    </location>
    <ligand>
        <name>S-adenosyl-L-methionine</name>
        <dbReference type="ChEBI" id="CHEBI:59789"/>
    </ligand>
</feature>
<dbReference type="GO" id="GO:0061799">
    <property type="term" value="F:cyclic pyranopterin monophosphate synthase activity"/>
    <property type="evidence" value="ECO:0007669"/>
    <property type="project" value="TreeGrafter"/>
</dbReference>
<dbReference type="HAMAP" id="MF_01225_B">
    <property type="entry name" value="MoaA_B"/>
    <property type="match status" value="1"/>
</dbReference>
<comment type="cofactor">
    <cofactor evidence="12">
        <name>[4Fe-4S] cluster</name>
        <dbReference type="ChEBI" id="CHEBI:49883"/>
    </cofactor>
    <text evidence="12">Binds 2 [4Fe-4S] clusters. Binds 1 [4Fe-4S] cluster coordinated with 3 cysteines and an exchangeable S-adenosyl-L-methionine and 1 [4Fe-4S] cluster coordinated with 3 cysteines and the GTP-derived substrate.</text>
</comment>
<evidence type="ECO:0000256" key="4">
    <source>
        <dbReference type="ARBA" id="ARBA00022723"/>
    </source>
</evidence>
<dbReference type="PROSITE" id="PS51918">
    <property type="entry name" value="RADICAL_SAM"/>
    <property type="match status" value="1"/>
</dbReference>
<dbReference type="InterPro" id="IPR000385">
    <property type="entry name" value="MoaA_NifB_PqqE_Fe-S-bd_CS"/>
</dbReference>
<feature type="binding site" evidence="12">
    <location>
        <position position="189"/>
    </location>
    <ligand>
        <name>S-adenosyl-L-methionine</name>
        <dbReference type="ChEBI" id="CHEBI:59789"/>
    </ligand>
</feature>
<name>A0A3E0U0P0_9GAMM</name>
<dbReference type="Pfam" id="PF06463">
    <property type="entry name" value="Mob_synth_C"/>
    <property type="match status" value="1"/>
</dbReference>
<sequence length="333" mass="37194">MLQDAFGRRFYYLRLSITDVCNFRCQYCLPDGYQCDHDRNFLTLPEIKTLAATFARLGTEKIRITGGEPSLRKDLPEIISACKNTSGIKKVAITTNGYKLPEHLPSWLDAGLDAINISIDSLDAKQFQLITGHNKLATILEGIDQALAAPQLTVKVNTVLMRGFNLDELSRFLAWVKDKPVSLRFIELMQTGDNTTFFDQQHVGGDTIKCHLLQNGWLPALKDKAAGPAQEFYHPDYAGKIGLIMPYSKDFCASCNRLRISSLGKLHLCLFAEQGHELRHLLTPNTQSDTQSNDEKIERIAAEITSLLGDKKVSHFLQDRLTGATKHLSMLGG</sequence>
<dbReference type="UniPathway" id="UPA00344"/>
<dbReference type="GO" id="GO:0061798">
    <property type="term" value="F:GTP 3',8'-cyclase activity"/>
    <property type="evidence" value="ECO:0007669"/>
    <property type="project" value="UniProtKB-UniRule"/>
</dbReference>
<evidence type="ECO:0000313" key="14">
    <source>
        <dbReference type="EMBL" id="REL30508.1"/>
    </source>
</evidence>
<feature type="binding site" evidence="12">
    <location>
        <position position="21"/>
    </location>
    <ligand>
        <name>[4Fe-4S] cluster</name>
        <dbReference type="ChEBI" id="CHEBI:49883"/>
        <label>1</label>
        <note>4Fe-4S-S-AdoMet</note>
    </ligand>
</feature>
<dbReference type="SFLD" id="SFLDG01386">
    <property type="entry name" value="main_SPASM_domain-containing"/>
    <property type="match status" value="1"/>
</dbReference>
<feature type="domain" description="Radical SAM core" evidence="13">
    <location>
        <begin position="5"/>
        <end position="219"/>
    </location>
</feature>
<dbReference type="InterPro" id="IPR010505">
    <property type="entry name" value="MoaA_twitch"/>
</dbReference>
<feature type="binding site" evidence="12">
    <location>
        <position position="63"/>
    </location>
    <ligand>
        <name>GTP</name>
        <dbReference type="ChEBI" id="CHEBI:37565"/>
    </ligand>
</feature>
<keyword evidence="8 12" id="KW-0342">GTP-binding</keyword>
<dbReference type="GO" id="GO:0046872">
    <property type="term" value="F:metal ion binding"/>
    <property type="evidence" value="ECO:0007669"/>
    <property type="project" value="UniProtKB-KW"/>
</dbReference>
<feature type="binding site" evidence="12">
    <location>
        <position position="118"/>
    </location>
    <ligand>
        <name>S-adenosyl-L-methionine</name>
        <dbReference type="ChEBI" id="CHEBI:59789"/>
    </ligand>
</feature>
<evidence type="ECO:0000256" key="11">
    <source>
        <dbReference type="ARBA" id="ARBA00048697"/>
    </source>
</evidence>
<dbReference type="InterPro" id="IPR058240">
    <property type="entry name" value="rSAM_sf"/>
</dbReference>
<dbReference type="PROSITE" id="PS01305">
    <property type="entry name" value="MOAA_NIFB_PQQE"/>
    <property type="match status" value="1"/>
</dbReference>
<comment type="pathway">
    <text evidence="12">Cofactor biosynthesis; molybdopterin biosynthesis.</text>
</comment>
<feature type="binding site" evidence="12">
    <location>
        <position position="269"/>
    </location>
    <ligand>
        <name>[4Fe-4S] cluster</name>
        <dbReference type="ChEBI" id="CHEBI:49883"/>
        <label>2</label>
        <note>4Fe-4S-substrate</note>
    </ligand>
</feature>
<feature type="binding site" evidence="12">
    <location>
        <position position="94"/>
    </location>
    <ligand>
        <name>GTP</name>
        <dbReference type="ChEBI" id="CHEBI:37565"/>
    </ligand>
</feature>
<accession>A0A3E0U0P0</accession>
<comment type="similarity">
    <text evidence="12">Belongs to the radical SAM superfamily. MoaA family.</text>
</comment>
<comment type="function">
    <text evidence="12">Catalyzes the cyclization of GTP to (8S)-3',8-cyclo-7,8-dihydroguanosine 5'-triphosphate.</text>
</comment>
<keyword evidence="3 12" id="KW-0949">S-adenosyl-L-methionine</keyword>
<comment type="catalytic activity">
    <reaction evidence="11 12">
        <text>GTP + AH2 + S-adenosyl-L-methionine = (8S)-3',8-cyclo-7,8-dihydroguanosine 5'-triphosphate + 5'-deoxyadenosine + L-methionine + A + H(+)</text>
        <dbReference type="Rhea" id="RHEA:49576"/>
        <dbReference type="ChEBI" id="CHEBI:13193"/>
        <dbReference type="ChEBI" id="CHEBI:15378"/>
        <dbReference type="ChEBI" id="CHEBI:17319"/>
        <dbReference type="ChEBI" id="CHEBI:17499"/>
        <dbReference type="ChEBI" id="CHEBI:37565"/>
        <dbReference type="ChEBI" id="CHEBI:57844"/>
        <dbReference type="ChEBI" id="CHEBI:59789"/>
        <dbReference type="ChEBI" id="CHEBI:131766"/>
        <dbReference type="EC" id="4.1.99.22"/>
    </reaction>
</comment>
<feature type="binding site" evidence="12">
    <location>
        <position position="27"/>
    </location>
    <ligand>
        <name>S-adenosyl-L-methionine</name>
        <dbReference type="ChEBI" id="CHEBI:59789"/>
    </ligand>
</feature>
<keyword evidence="2 12" id="KW-0004">4Fe-4S</keyword>
<keyword evidence="4 12" id="KW-0479">Metal-binding</keyword>
<feature type="binding site" evidence="12">
    <location>
        <position position="255"/>
    </location>
    <ligand>
        <name>[4Fe-4S] cluster</name>
        <dbReference type="ChEBI" id="CHEBI:49883"/>
        <label>2</label>
        <note>4Fe-4S-substrate</note>
    </ligand>
</feature>
<dbReference type="GO" id="GO:0051539">
    <property type="term" value="F:4 iron, 4 sulfur cluster binding"/>
    <property type="evidence" value="ECO:0007669"/>
    <property type="project" value="UniProtKB-UniRule"/>
</dbReference>
<comment type="subunit">
    <text evidence="12">Monomer and homodimer.</text>
</comment>
<feature type="binding site" evidence="12">
    <location>
        <position position="25"/>
    </location>
    <ligand>
        <name>[4Fe-4S] cluster</name>
        <dbReference type="ChEBI" id="CHEBI:49883"/>
        <label>1</label>
        <note>4Fe-4S-S-AdoMet</note>
    </ligand>
</feature>
<dbReference type="PANTHER" id="PTHR22960:SF28">
    <property type="entry name" value="GTP 3',8-CYCLASE"/>
    <property type="match status" value="1"/>
</dbReference>
<evidence type="ECO:0000256" key="7">
    <source>
        <dbReference type="ARBA" id="ARBA00023014"/>
    </source>
</evidence>
<feature type="binding site" evidence="12">
    <location>
        <position position="252"/>
    </location>
    <ligand>
        <name>[4Fe-4S] cluster</name>
        <dbReference type="ChEBI" id="CHEBI:49883"/>
        <label>2</label>
        <note>4Fe-4S-substrate</note>
    </ligand>
</feature>
<dbReference type="CDD" id="cd01335">
    <property type="entry name" value="Radical_SAM"/>
    <property type="match status" value="1"/>
</dbReference>
<evidence type="ECO:0000256" key="3">
    <source>
        <dbReference type="ARBA" id="ARBA00022691"/>
    </source>
</evidence>
<feature type="binding site" evidence="12">
    <location>
        <position position="14"/>
    </location>
    <ligand>
        <name>GTP</name>
        <dbReference type="ChEBI" id="CHEBI:37565"/>
    </ligand>
</feature>
<evidence type="ECO:0000256" key="9">
    <source>
        <dbReference type="ARBA" id="ARBA00023150"/>
    </source>
</evidence>
<dbReference type="SUPFAM" id="SSF102114">
    <property type="entry name" value="Radical SAM enzymes"/>
    <property type="match status" value="1"/>
</dbReference>
<dbReference type="EMBL" id="QUOT01000001">
    <property type="protein sequence ID" value="REL30508.1"/>
    <property type="molecule type" value="Genomic_DNA"/>
</dbReference>
<evidence type="ECO:0000256" key="2">
    <source>
        <dbReference type="ARBA" id="ARBA00022485"/>
    </source>
</evidence>
<dbReference type="GO" id="GO:0005525">
    <property type="term" value="F:GTP binding"/>
    <property type="evidence" value="ECO:0007669"/>
    <property type="project" value="UniProtKB-UniRule"/>
</dbReference>
<dbReference type="Pfam" id="PF04055">
    <property type="entry name" value="Radical_SAM"/>
    <property type="match status" value="1"/>
</dbReference>
<dbReference type="AlphaFoldDB" id="A0A3E0U0P0"/>
<keyword evidence="6 12" id="KW-0408">Iron</keyword>
<dbReference type="InterPro" id="IPR050105">
    <property type="entry name" value="MoCo_biosynth_MoaA/MoaC"/>
</dbReference>
<dbReference type="SMART" id="SM00729">
    <property type="entry name" value="Elp3"/>
    <property type="match status" value="1"/>
</dbReference>
<dbReference type="EC" id="4.1.99.22" evidence="1 12"/>
<proteinExistence type="inferred from homology"/>
<dbReference type="NCBIfam" id="TIGR02666">
    <property type="entry name" value="moaA"/>
    <property type="match status" value="1"/>
</dbReference>
<comment type="caution">
    <text evidence="14">The sequence shown here is derived from an EMBL/GenBank/DDBJ whole genome shotgun (WGS) entry which is preliminary data.</text>
</comment>
<dbReference type="GO" id="GO:1904047">
    <property type="term" value="F:S-adenosyl-L-methionine binding"/>
    <property type="evidence" value="ECO:0007669"/>
    <property type="project" value="UniProtKB-UniRule"/>
</dbReference>
<dbReference type="RefSeq" id="WP_116014826.1">
    <property type="nucleotide sequence ID" value="NZ_QUOT01000001.1"/>
</dbReference>
<protein>
    <recommendedName>
        <fullName evidence="1 12">GTP 3',8-cyclase</fullName>
        <ecNumber evidence="1 12">4.1.99.22</ecNumber>
    </recommendedName>
    <alternativeName>
        <fullName evidence="12">Molybdenum cofactor biosynthesis protein A</fullName>
    </alternativeName>
</protein>
<keyword evidence="9 12" id="KW-0501">Molybdenum cofactor biosynthesis</keyword>
<dbReference type="InterPro" id="IPR013785">
    <property type="entry name" value="Aldolase_TIM"/>
</dbReference>
<organism evidence="14 15">
    <name type="scientific">Thalassotalea euphylliae</name>
    <dbReference type="NCBI Taxonomy" id="1655234"/>
    <lineage>
        <taxon>Bacteria</taxon>
        <taxon>Pseudomonadati</taxon>
        <taxon>Pseudomonadota</taxon>
        <taxon>Gammaproteobacteria</taxon>
        <taxon>Alteromonadales</taxon>
        <taxon>Colwelliaceae</taxon>
        <taxon>Thalassotalea</taxon>
    </lineage>
</organism>
<evidence type="ECO:0000256" key="8">
    <source>
        <dbReference type="ARBA" id="ARBA00023134"/>
    </source>
</evidence>
<keyword evidence="15" id="KW-1185">Reference proteome</keyword>
<evidence type="ECO:0000256" key="12">
    <source>
        <dbReference type="HAMAP-Rule" id="MF_01225"/>
    </source>
</evidence>
<evidence type="ECO:0000313" key="15">
    <source>
        <dbReference type="Proteomes" id="UP000256899"/>
    </source>
</evidence>
<dbReference type="SFLD" id="SFLDG01383">
    <property type="entry name" value="cyclic_pyranopterin_phosphate"/>
    <property type="match status" value="1"/>
</dbReference>
<evidence type="ECO:0000256" key="1">
    <source>
        <dbReference type="ARBA" id="ARBA00012167"/>
    </source>
</evidence>
<keyword evidence="10 12" id="KW-0456">Lyase</keyword>
<dbReference type="CDD" id="cd21117">
    <property type="entry name" value="Twitch_MoaA"/>
    <property type="match status" value="1"/>
</dbReference>
<evidence type="ECO:0000256" key="6">
    <source>
        <dbReference type="ARBA" id="ARBA00023004"/>
    </source>
</evidence>
<dbReference type="Gene3D" id="3.20.20.70">
    <property type="entry name" value="Aldolase class I"/>
    <property type="match status" value="1"/>
</dbReference>
<feature type="binding site" evidence="12">
    <location>
        <position position="28"/>
    </location>
    <ligand>
        <name>[4Fe-4S] cluster</name>
        <dbReference type="ChEBI" id="CHEBI:49883"/>
        <label>1</label>
        <note>4Fe-4S-S-AdoMet</note>
    </ligand>
</feature>
<gene>
    <name evidence="12 14" type="primary">moaA</name>
    <name evidence="14" type="ORF">DXX94_07185</name>
</gene>
<evidence type="ECO:0000259" key="13">
    <source>
        <dbReference type="PROSITE" id="PS51918"/>
    </source>
</evidence>
<evidence type="ECO:0000256" key="10">
    <source>
        <dbReference type="ARBA" id="ARBA00023239"/>
    </source>
</evidence>
<keyword evidence="5 12" id="KW-0547">Nucleotide-binding</keyword>
<dbReference type="InterPro" id="IPR007197">
    <property type="entry name" value="rSAM"/>
</dbReference>
<dbReference type="InterPro" id="IPR013483">
    <property type="entry name" value="MoaA"/>
</dbReference>
<evidence type="ECO:0000256" key="5">
    <source>
        <dbReference type="ARBA" id="ARBA00022741"/>
    </source>
</evidence>